<dbReference type="Proteomes" id="UP000015104">
    <property type="component" value="Unassembled WGS sequence"/>
</dbReference>
<organism evidence="1 2">
    <name type="scientific">Tetranychus urticae</name>
    <name type="common">Two-spotted spider mite</name>
    <dbReference type="NCBI Taxonomy" id="32264"/>
    <lineage>
        <taxon>Eukaryota</taxon>
        <taxon>Metazoa</taxon>
        <taxon>Ecdysozoa</taxon>
        <taxon>Arthropoda</taxon>
        <taxon>Chelicerata</taxon>
        <taxon>Arachnida</taxon>
        <taxon>Acari</taxon>
        <taxon>Acariformes</taxon>
        <taxon>Trombidiformes</taxon>
        <taxon>Prostigmata</taxon>
        <taxon>Eleutherengona</taxon>
        <taxon>Raphignathae</taxon>
        <taxon>Tetranychoidea</taxon>
        <taxon>Tetranychidae</taxon>
        <taxon>Tetranychus</taxon>
    </lineage>
</organism>
<evidence type="ECO:0000313" key="1">
    <source>
        <dbReference type="EnsemblMetazoa" id="tetur04g06440.1"/>
    </source>
</evidence>
<proteinExistence type="predicted"/>
<keyword evidence="2" id="KW-1185">Reference proteome</keyword>
<accession>T1K2V5</accession>
<dbReference type="EMBL" id="CAEY01001369">
    <property type="status" value="NOT_ANNOTATED_CDS"/>
    <property type="molecule type" value="Genomic_DNA"/>
</dbReference>
<dbReference type="HOGENOM" id="CLU_1290455_0_0_1"/>
<reference evidence="2" key="1">
    <citation type="submission" date="2011-08" db="EMBL/GenBank/DDBJ databases">
        <authorList>
            <person name="Rombauts S."/>
        </authorList>
    </citation>
    <scope>NUCLEOTIDE SEQUENCE</scope>
    <source>
        <strain evidence="2">London</strain>
    </source>
</reference>
<dbReference type="EnsemblMetazoa" id="tetur04g06440.1">
    <property type="protein sequence ID" value="tetur04g06440.1"/>
    <property type="gene ID" value="tetur04g06440"/>
</dbReference>
<reference evidence="1" key="2">
    <citation type="submission" date="2015-06" db="UniProtKB">
        <authorList>
            <consortium name="EnsemblMetazoa"/>
        </authorList>
    </citation>
    <scope>IDENTIFICATION</scope>
</reference>
<protein>
    <submittedName>
        <fullName evidence="1">Uncharacterized protein</fullName>
    </submittedName>
</protein>
<name>T1K2V5_TETUR</name>
<sequence>MANSEKTTLNKKLERLLSKKCDSTKNGDEELALWKGFIRILTSFYELNNDFITVQEVALYNKYVCIRDAKQSKKRGPIQNKNLANIICSASPAADATRHQLKNGKTVLLVTSAYEGLLTKTCGVRVSLAIITKSKEFWVYDPGEDSKIFIGSVIKKIAQRLGINSIKVFRDNQRDDEFGCPQKSLAEAHHILKNGFEAKDSVAEFIISRNKWLK</sequence>
<dbReference type="AlphaFoldDB" id="T1K2V5"/>
<evidence type="ECO:0000313" key="2">
    <source>
        <dbReference type="Proteomes" id="UP000015104"/>
    </source>
</evidence>